<dbReference type="AlphaFoldDB" id="A0A8S9RJG0"/>
<reference evidence="2" key="1">
    <citation type="submission" date="2019-12" db="EMBL/GenBank/DDBJ databases">
        <title>Genome sequencing and annotation of Brassica cretica.</title>
        <authorList>
            <person name="Studholme D.J."/>
            <person name="Sarris P."/>
        </authorList>
    </citation>
    <scope>NUCLEOTIDE SEQUENCE</scope>
    <source>
        <strain evidence="2">PFS-109/04</strain>
        <tissue evidence="2">Leaf</tissue>
    </source>
</reference>
<dbReference type="EMBL" id="QGKX02000095">
    <property type="protein sequence ID" value="KAF3572980.1"/>
    <property type="molecule type" value="Genomic_DNA"/>
</dbReference>
<proteinExistence type="predicted"/>
<name>A0A8S9RJG0_BRACR</name>
<feature type="compositionally biased region" description="Basic and acidic residues" evidence="1">
    <location>
        <begin position="122"/>
        <end position="137"/>
    </location>
</feature>
<feature type="region of interest" description="Disordered" evidence="1">
    <location>
        <begin position="122"/>
        <end position="145"/>
    </location>
</feature>
<evidence type="ECO:0000313" key="3">
    <source>
        <dbReference type="Proteomes" id="UP000712600"/>
    </source>
</evidence>
<organism evidence="2 3">
    <name type="scientific">Brassica cretica</name>
    <name type="common">Mustard</name>
    <dbReference type="NCBI Taxonomy" id="69181"/>
    <lineage>
        <taxon>Eukaryota</taxon>
        <taxon>Viridiplantae</taxon>
        <taxon>Streptophyta</taxon>
        <taxon>Embryophyta</taxon>
        <taxon>Tracheophyta</taxon>
        <taxon>Spermatophyta</taxon>
        <taxon>Magnoliopsida</taxon>
        <taxon>eudicotyledons</taxon>
        <taxon>Gunneridae</taxon>
        <taxon>Pentapetalae</taxon>
        <taxon>rosids</taxon>
        <taxon>malvids</taxon>
        <taxon>Brassicales</taxon>
        <taxon>Brassicaceae</taxon>
        <taxon>Brassiceae</taxon>
        <taxon>Brassica</taxon>
    </lineage>
</organism>
<accession>A0A8S9RJG0</accession>
<dbReference type="Proteomes" id="UP000712600">
    <property type="component" value="Unassembled WGS sequence"/>
</dbReference>
<comment type="caution">
    <text evidence="2">The sequence shown here is derived from an EMBL/GenBank/DDBJ whole genome shotgun (WGS) entry which is preliminary data.</text>
</comment>
<evidence type="ECO:0000256" key="1">
    <source>
        <dbReference type="SAM" id="MobiDB-lite"/>
    </source>
</evidence>
<sequence length="145" mass="16772">MGQSPTRTEPNTKQKLKSKTTYCIYKTLWTFSPLEKNHRRSKTTYVRHTNLKHASIQRASTSSGRSHVGALPKRRKIGERPTKQSSRTAITQPDHRFRKATVFDRSKRTTIFLVEGEKGFRGLERKSMEQGESRNNDQTKLGKPR</sequence>
<gene>
    <name evidence="2" type="ORF">F2Q69_00062388</name>
</gene>
<protein>
    <submittedName>
        <fullName evidence="2">Uncharacterized protein</fullName>
    </submittedName>
</protein>
<evidence type="ECO:0000313" key="2">
    <source>
        <dbReference type="EMBL" id="KAF3572980.1"/>
    </source>
</evidence>
<feature type="region of interest" description="Disordered" evidence="1">
    <location>
        <begin position="52"/>
        <end position="95"/>
    </location>
</feature>